<dbReference type="EMBL" id="SRRH01000030">
    <property type="protein sequence ID" value="KAG6302115.1"/>
    <property type="molecule type" value="Genomic_DNA"/>
</dbReference>
<evidence type="ECO:0000313" key="3">
    <source>
        <dbReference type="Proteomes" id="UP000707071"/>
    </source>
</evidence>
<evidence type="ECO:0000313" key="2">
    <source>
        <dbReference type="EMBL" id="KAG6302115.1"/>
    </source>
</evidence>
<organism evidence="2 3">
    <name type="scientific">Claviceps aff. purpurea</name>
    <dbReference type="NCBI Taxonomy" id="1967640"/>
    <lineage>
        <taxon>Eukaryota</taxon>
        <taxon>Fungi</taxon>
        <taxon>Dikarya</taxon>
        <taxon>Ascomycota</taxon>
        <taxon>Pezizomycotina</taxon>
        <taxon>Sordariomycetes</taxon>
        <taxon>Hypocreomycetidae</taxon>
        <taxon>Hypocreales</taxon>
        <taxon>Clavicipitaceae</taxon>
        <taxon>Claviceps</taxon>
    </lineage>
</organism>
<feature type="compositionally biased region" description="Basic and acidic residues" evidence="1">
    <location>
        <begin position="256"/>
        <end position="267"/>
    </location>
</feature>
<feature type="compositionally biased region" description="Basic residues" evidence="1">
    <location>
        <begin position="239"/>
        <end position="255"/>
    </location>
</feature>
<reference evidence="2 3" key="1">
    <citation type="journal article" date="2020" name="bioRxiv">
        <title>Whole genome comparisons of ergot fungi reveals the divergence and evolution of species within the genus Claviceps are the result of varying mechanisms driving genome evolution and host range expansion.</title>
        <authorList>
            <person name="Wyka S.A."/>
            <person name="Mondo S.J."/>
            <person name="Liu M."/>
            <person name="Dettman J."/>
            <person name="Nalam V."/>
            <person name="Broders K.D."/>
        </authorList>
    </citation>
    <scope>NUCLEOTIDE SEQUENCE [LARGE SCALE GENOMIC DNA]</scope>
    <source>
        <strain evidence="2 3">Clav52</strain>
    </source>
</reference>
<protein>
    <submittedName>
        <fullName evidence="2">Uncharacterized protein</fullName>
    </submittedName>
</protein>
<sequence length="277" mass="31298">MFDLPDAKRVRREDLDGSTAQSWSDGVNETIDTALEARLNAHIAKSLGLDSPQDTSQAALRPQISPPLPRVQSAAQDDEPRDNDAGEFEFRLFFSRLPAKVTLEDDSAPPQEGGLAHPRPQSFYLANHISPALQNEYRFAAVSGEDVLLQSHRPSWGMAYPWKVTRIVVTRKAKGKSGSTSTRVDADADADADMEGQRRQKKRSGKKKRIAERKEMQALKEKNQMETKRALDKEEQLKEKKKRLNRIKKLRKRAKNKEMKTGEKRDDGESESESESD</sequence>
<feature type="compositionally biased region" description="Basic residues" evidence="1">
    <location>
        <begin position="199"/>
        <end position="211"/>
    </location>
</feature>
<feature type="region of interest" description="Disordered" evidence="1">
    <location>
        <begin position="48"/>
        <end position="82"/>
    </location>
</feature>
<feature type="compositionally biased region" description="Polar residues" evidence="1">
    <location>
        <begin position="18"/>
        <end position="28"/>
    </location>
</feature>
<feature type="region of interest" description="Disordered" evidence="1">
    <location>
        <begin position="171"/>
        <end position="277"/>
    </location>
</feature>
<feature type="compositionally biased region" description="Basic and acidic residues" evidence="1">
    <location>
        <begin position="212"/>
        <end position="238"/>
    </location>
</feature>
<dbReference type="Proteomes" id="UP000707071">
    <property type="component" value="Unassembled WGS sequence"/>
</dbReference>
<keyword evidence="3" id="KW-1185">Reference proteome</keyword>
<proteinExistence type="predicted"/>
<comment type="caution">
    <text evidence="2">The sequence shown here is derived from an EMBL/GenBank/DDBJ whole genome shotgun (WGS) entry which is preliminary data.</text>
</comment>
<evidence type="ECO:0000256" key="1">
    <source>
        <dbReference type="SAM" id="MobiDB-lite"/>
    </source>
</evidence>
<dbReference type="InterPro" id="IPR018555">
    <property type="entry name" value="C630.06c-like"/>
</dbReference>
<feature type="compositionally biased region" description="Acidic residues" evidence="1">
    <location>
        <begin position="268"/>
        <end position="277"/>
    </location>
</feature>
<gene>
    <name evidence="2" type="ORF">E4U09_003790</name>
</gene>
<accession>A0A9P7U640</accession>
<dbReference type="AlphaFoldDB" id="A0A9P7U640"/>
<dbReference type="Pfam" id="PF09428">
    <property type="entry name" value="DUF2011"/>
    <property type="match status" value="1"/>
</dbReference>
<feature type="region of interest" description="Disordered" evidence="1">
    <location>
        <begin position="1"/>
        <end position="28"/>
    </location>
</feature>
<feature type="compositionally biased region" description="Basic and acidic residues" evidence="1">
    <location>
        <begin position="1"/>
        <end position="15"/>
    </location>
</feature>
<name>A0A9P7U640_9HYPO</name>